<feature type="region of interest" description="Disordered" evidence="1">
    <location>
        <begin position="48"/>
        <end position="89"/>
    </location>
</feature>
<accession>A0A7J7VE00</accession>
<comment type="caution">
    <text evidence="2">The sequence shown here is derived from an EMBL/GenBank/DDBJ whole genome shotgun (WGS) entry which is preliminary data.</text>
</comment>
<gene>
    <name evidence="2" type="ORF">mRhiFer1_008342</name>
</gene>
<dbReference type="AlphaFoldDB" id="A0A7J7VE00"/>
<dbReference type="Proteomes" id="UP000585614">
    <property type="component" value="Unassembled WGS sequence"/>
</dbReference>
<organism evidence="2 3">
    <name type="scientific">Rhinolophus ferrumequinum</name>
    <name type="common">Greater horseshoe bat</name>
    <dbReference type="NCBI Taxonomy" id="59479"/>
    <lineage>
        <taxon>Eukaryota</taxon>
        <taxon>Metazoa</taxon>
        <taxon>Chordata</taxon>
        <taxon>Craniata</taxon>
        <taxon>Vertebrata</taxon>
        <taxon>Euteleostomi</taxon>
        <taxon>Mammalia</taxon>
        <taxon>Eutheria</taxon>
        <taxon>Laurasiatheria</taxon>
        <taxon>Chiroptera</taxon>
        <taxon>Yinpterochiroptera</taxon>
        <taxon>Rhinolophoidea</taxon>
        <taxon>Rhinolophidae</taxon>
        <taxon>Rhinolophinae</taxon>
        <taxon>Rhinolophus</taxon>
    </lineage>
</organism>
<dbReference type="EMBL" id="JACAGC010000013">
    <property type="protein sequence ID" value="KAF6323359.1"/>
    <property type="molecule type" value="Genomic_DNA"/>
</dbReference>
<protein>
    <submittedName>
        <fullName evidence="2">Uncharacterized protein</fullName>
    </submittedName>
</protein>
<reference evidence="2 3" key="1">
    <citation type="journal article" date="2020" name="Nature">
        <title>Six reference-quality genomes reveal evolution of bat adaptations.</title>
        <authorList>
            <person name="Jebb D."/>
            <person name="Huang Z."/>
            <person name="Pippel M."/>
            <person name="Hughes G.M."/>
            <person name="Lavrichenko K."/>
            <person name="Devanna P."/>
            <person name="Winkler S."/>
            <person name="Jermiin L.S."/>
            <person name="Skirmuntt E.C."/>
            <person name="Katzourakis A."/>
            <person name="Burkitt-Gray L."/>
            <person name="Ray D.A."/>
            <person name="Sullivan K.A.M."/>
            <person name="Roscito J.G."/>
            <person name="Kirilenko B.M."/>
            <person name="Davalos L.M."/>
            <person name="Corthals A.P."/>
            <person name="Power M.L."/>
            <person name="Jones G."/>
            <person name="Ransome R.D."/>
            <person name="Dechmann D.K.N."/>
            <person name="Locatelli A.G."/>
            <person name="Puechmaille S.J."/>
            <person name="Fedrigo O."/>
            <person name="Jarvis E.D."/>
            <person name="Hiller M."/>
            <person name="Vernes S.C."/>
            <person name="Myers E.W."/>
            <person name="Teeling E.C."/>
        </authorList>
    </citation>
    <scope>NUCLEOTIDE SEQUENCE [LARGE SCALE GENOMIC DNA]</scope>
    <source>
        <strain evidence="2">MRhiFer1</strain>
        <tissue evidence="2">Lung</tissue>
    </source>
</reference>
<evidence type="ECO:0000313" key="3">
    <source>
        <dbReference type="Proteomes" id="UP000585614"/>
    </source>
</evidence>
<proteinExistence type="predicted"/>
<name>A0A7J7VE00_RHIFE</name>
<evidence type="ECO:0000256" key="1">
    <source>
        <dbReference type="SAM" id="MobiDB-lite"/>
    </source>
</evidence>
<evidence type="ECO:0000313" key="2">
    <source>
        <dbReference type="EMBL" id="KAF6323359.1"/>
    </source>
</evidence>
<feature type="region of interest" description="Disordered" evidence="1">
    <location>
        <begin position="1"/>
        <end position="28"/>
    </location>
</feature>
<sequence length="165" mass="17304">MLVPLPIQGHQDSIQGRRFGGRDQGEEGVCGRIQKGTHMSGSHCSLAKALHGGQAPPCQPPRSHQRSHPNAKALAGSHTPKGSVPLSPAPLHPSGPYLVPPFPSQWDRPLLGSPTALPLYLSAGALTPPRWQPPVSCFCPPWETGNFLRTEVGGMPAGQVGGGVI</sequence>